<reference evidence="2" key="1">
    <citation type="submission" date="2020-12" db="EMBL/GenBank/DDBJ databases">
        <authorList>
            <consortium name="Molecular Ecology Group"/>
        </authorList>
    </citation>
    <scope>NUCLEOTIDE SEQUENCE</scope>
    <source>
        <strain evidence="2">TBG_1078</strain>
    </source>
</reference>
<feature type="region of interest" description="Disordered" evidence="1">
    <location>
        <begin position="244"/>
        <end position="312"/>
    </location>
</feature>
<keyword evidence="3" id="KW-1185">Reference proteome</keyword>
<accession>A0A811Y1F2</accession>
<proteinExistence type="predicted"/>
<protein>
    <submittedName>
        <fullName evidence="2">(raccoon dog) hypothetical protein</fullName>
    </submittedName>
</protein>
<comment type="caution">
    <text evidence="2">The sequence shown here is derived from an EMBL/GenBank/DDBJ whole genome shotgun (WGS) entry which is preliminary data.</text>
</comment>
<dbReference type="EMBL" id="CAJHUB010000663">
    <property type="protein sequence ID" value="CAD7671439.1"/>
    <property type="molecule type" value="Genomic_DNA"/>
</dbReference>
<evidence type="ECO:0000313" key="2">
    <source>
        <dbReference type="EMBL" id="CAD7671439.1"/>
    </source>
</evidence>
<evidence type="ECO:0000256" key="1">
    <source>
        <dbReference type="SAM" id="MobiDB-lite"/>
    </source>
</evidence>
<feature type="compositionally biased region" description="Polar residues" evidence="1">
    <location>
        <begin position="168"/>
        <end position="177"/>
    </location>
</feature>
<gene>
    <name evidence="2" type="ORF">NYPRO_LOCUS4234</name>
</gene>
<sequence length="380" mass="40920">MVWVLGSAPPPRPLPGPCCSLLPCLCLKALKCPQAARASGSSSLHSSALHRLTQVAIPTPRRWHSRPPTGGNADPRQVALPTPRRWQSRPPAGGTPDPLQVAMLTPSRWQSRPPHRWHSRPPAAPREDARGLVGAATPPRPRAALGGAQGHNRCRTPREKAPQAPGGSPTSAKNSSMKAVLSTAISTSSASSSCVSCSCETQRAGPVTTGLRLLRSPTFSPRLRPGPVFSDLLPCLKRSRIPPVWPQEPQFRPGLGSLPGPAPRDEPGLQEGSGRRDASAWREPGARLRNTPRLTPGAAGRGRGRTRAWPGPCTGCPRDAHGMPTGRPRGGALCPAPRGAGHTRSTWAFSRSRCDGQDQEDGLAGWWWWFCFFFFLRFYF</sequence>
<name>A0A811Y1F2_NYCPR</name>
<dbReference type="AlphaFoldDB" id="A0A811Y1F2"/>
<feature type="region of interest" description="Disordered" evidence="1">
    <location>
        <begin position="60"/>
        <end position="179"/>
    </location>
</feature>
<feature type="compositionally biased region" description="Basic and acidic residues" evidence="1">
    <location>
        <begin position="263"/>
        <end position="286"/>
    </location>
</feature>
<evidence type="ECO:0000313" key="3">
    <source>
        <dbReference type="Proteomes" id="UP000645828"/>
    </source>
</evidence>
<dbReference type="Proteomes" id="UP000645828">
    <property type="component" value="Unassembled WGS sequence"/>
</dbReference>
<organism evidence="2 3">
    <name type="scientific">Nyctereutes procyonoides</name>
    <name type="common">Raccoon dog</name>
    <name type="synonym">Canis procyonoides</name>
    <dbReference type="NCBI Taxonomy" id="34880"/>
    <lineage>
        <taxon>Eukaryota</taxon>
        <taxon>Metazoa</taxon>
        <taxon>Chordata</taxon>
        <taxon>Craniata</taxon>
        <taxon>Vertebrata</taxon>
        <taxon>Euteleostomi</taxon>
        <taxon>Mammalia</taxon>
        <taxon>Eutheria</taxon>
        <taxon>Laurasiatheria</taxon>
        <taxon>Carnivora</taxon>
        <taxon>Caniformia</taxon>
        <taxon>Canidae</taxon>
        <taxon>Nyctereutes</taxon>
    </lineage>
</organism>